<feature type="domain" description="DUF7674" evidence="2">
    <location>
        <begin position="71"/>
        <end position="128"/>
    </location>
</feature>
<accession>A0A1Q5TJ89</accession>
<evidence type="ECO:0000259" key="2">
    <source>
        <dbReference type="Pfam" id="PF24722"/>
    </source>
</evidence>
<feature type="transmembrane region" description="Helical" evidence="1">
    <location>
        <begin position="26"/>
        <end position="46"/>
    </location>
</feature>
<protein>
    <recommendedName>
        <fullName evidence="2">DUF7674 domain-containing protein</fullName>
    </recommendedName>
</protein>
<dbReference type="OrthoDB" id="6421905at2"/>
<dbReference type="STRING" id="1873482.Xedl_03304"/>
<dbReference type="EMBL" id="MKGQ01000035">
    <property type="protein sequence ID" value="OKP00285.1"/>
    <property type="molecule type" value="Genomic_DNA"/>
</dbReference>
<dbReference type="Proteomes" id="UP000186268">
    <property type="component" value="Unassembled WGS sequence"/>
</dbReference>
<evidence type="ECO:0000313" key="5">
    <source>
        <dbReference type="Proteomes" id="UP000186268"/>
    </source>
</evidence>
<dbReference type="Pfam" id="PF24722">
    <property type="entry name" value="DUF7674"/>
    <property type="match status" value="1"/>
</dbReference>
<keyword evidence="5" id="KW-1185">Reference proteome</keyword>
<sequence length="134" mass="15660">MTNDELIDKLNNFFPVFREIHGEHDGIYLIFGGFGTFFADLINLYGSGKVEEKSYFSQNIASIYKDEDILIKEIKNIFSFVDDLFLYQGDDVKDILNTCIFEAIMGSDYSYNLARKYLSKETYNHYLEITKRVI</sequence>
<dbReference type="RefSeq" id="WP_074024866.1">
    <property type="nucleotide sequence ID" value="NZ_CAWNAG010000142.1"/>
</dbReference>
<organism evidence="3 5">
    <name type="scientific">Xenorhabdus eapokensis</name>
    <dbReference type="NCBI Taxonomy" id="1873482"/>
    <lineage>
        <taxon>Bacteria</taxon>
        <taxon>Pseudomonadati</taxon>
        <taxon>Pseudomonadota</taxon>
        <taxon>Gammaproteobacteria</taxon>
        <taxon>Enterobacterales</taxon>
        <taxon>Morganellaceae</taxon>
        <taxon>Xenorhabdus</taxon>
    </lineage>
</organism>
<evidence type="ECO:0000313" key="4">
    <source>
        <dbReference type="EMBL" id="OKP00291.1"/>
    </source>
</evidence>
<keyword evidence="1" id="KW-1133">Transmembrane helix</keyword>
<name>A0A1Q5TJ89_9GAMM</name>
<dbReference type="InterPro" id="IPR056091">
    <property type="entry name" value="DUF7674"/>
</dbReference>
<proteinExistence type="predicted"/>
<comment type="caution">
    <text evidence="3">The sequence shown here is derived from an EMBL/GenBank/DDBJ whole genome shotgun (WGS) entry which is preliminary data.</text>
</comment>
<evidence type="ECO:0000256" key="1">
    <source>
        <dbReference type="SAM" id="Phobius"/>
    </source>
</evidence>
<dbReference type="EMBL" id="MKGQ01000035">
    <property type="protein sequence ID" value="OKP00291.1"/>
    <property type="molecule type" value="Genomic_DNA"/>
</dbReference>
<keyword evidence="1" id="KW-0812">Transmembrane</keyword>
<gene>
    <name evidence="3" type="ORF">Xedl_03304</name>
    <name evidence="4" type="ORF">Xedl_03311</name>
</gene>
<dbReference type="AlphaFoldDB" id="A0A1Q5TJ89"/>
<evidence type="ECO:0000313" key="3">
    <source>
        <dbReference type="EMBL" id="OKP00285.1"/>
    </source>
</evidence>
<keyword evidence="1" id="KW-0472">Membrane</keyword>
<reference evidence="3 5" key="1">
    <citation type="submission" date="2016-09" db="EMBL/GenBank/DDBJ databases">
        <title>Xenorhabdus thuongxuanensis sp. nov. and Xenorhabdus eapokensis sp. nov., isolated from Steinernema species.</title>
        <authorList>
            <person name="Kaempfer P."/>
            <person name="Tobias N.J."/>
            <person name="Phan Ke L."/>
            <person name="Bode H.B."/>
            <person name="Glaeser S.P."/>
        </authorList>
    </citation>
    <scope>NUCLEOTIDE SEQUENCE [LARGE SCALE GENOMIC DNA]</scope>
    <source>
        <strain evidence="3 5">DL20</strain>
    </source>
</reference>